<dbReference type="Pfam" id="PF02014">
    <property type="entry name" value="Reeler"/>
    <property type="match status" value="1"/>
</dbReference>
<dbReference type="PANTHER" id="PTHR37398">
    <property type="entry name" value="ENDO-BETA-1,4-MANNANASE"/>
    <property type="match status" value="1"/>
</dbReference>
<protein>
    <recommendedName>
        <fullName evidence="2">Reelin domain-containing protein</fullName>
    </recommendedName>
</protein>
<proteinExistence type="predicted"/>
<dbReference type="InterPro" id="IPR002861">
    <property type="entry name" value="Reeler_dom"/>
</dbReference>
<dbReference type="EMBL" id="GG666534">
    <property type="protein sequence ID" value="EEN58121.1"/>
    <property type="molecule type" value="Genomic_DNA"/>
</dbReference>
<dbReference type="SUPFAM" id="SSF51445">
    <property type="entry name" value="(Trans)glycosidases"/>
    <property type="match status" value="1"/>
</dbReference>
<evidence type="ECO:0000259" key="2">
    <source>
        <dbReference type="PROSITE" id="PS51019"/>
    </source>
</evidence>
<dbReference type="InterPro" id="IPR042307">
    <property type="entry name" value="Reeler_sf"/>
</dbReference>
<feature type="domain" description="Reelin" evidence="2">
    <location>
        <begin position="22"/>
        <end position="184"/>
    </location>
</feature>
<evidence type="ECO:0000313" key="3">
    <source>
        <dbReference type="EMBL" id="EEN58121.1"/>
    </source>
</evidence>
<dbReference type="STRING" id="7739.C3YNM6"/>
<feature type="chain" id="PRO_5002935828" description="Reelin domain-containing protein" evidence="1">
    <location>
        <begin position="28"/>
        <end position="528"/>
    </location>
</feature>
<dbReference type="Gene3D" id="3.20.20.80">
    <property type="entry name" value="Glycosidases"/>
    <property type="match status" value="1"/>
</dbReference>
<dbReference type="InterPro" id="IPR017853">
    <property type="entry name" value="GH"/>
</dbReference>
<dbReference type="AlphaFoldDB" id="C3YNM6"/>
<dbReference type="Gene3D" id="2.60.40.4060">
    <property type="entry name" value="Reeler domain"/>
    <property type="match status" value="1"/>
</dbReference>
<dbReference type="PANTHER" id="PTHR37398:SF3">
    <property type="entry name" value="GLYCOSIDE HYDROLASE FAMILY 5 DOMAIN-CONTAINING PROTEIN"/>
    <property type="match status" value="1"/>
</dbReference>
<reference evidence="3" key="1">
    <citation type="journal article" date="2008" name="Nature">
        <title>The amphioxus genome and the evolution of the chordate karyotype.</title>
        <authorList>
            <consortium name="US DOE Joint Genome Institute (JGI-PGF)"/>
            <person name="Putnam N.H."/>
            <person name="Butts T."/>
            <person name="Ferrier D.E.K."/>
            <person name="Furlong R.F."/>
            <person name="Hellsten U."/>
            <person name="Kawashima T."/>
            <person name="Robinson-Rechavi M."/>
            <person name="Shoguchi E."/>
            <person name="Terry A."/>
            <person name="Yu J.-K."/>
            <person name="Benito-Gutierrez E.L."/>
            <person name="Dubchak I."/>
            <person name="Garcia-Fernandez J."/>
            <person name="Gibson-Brown J.J."/>
            <person name="Grigoriev I.V."/>
            <person name="Horton A.C."/>
            <person name="de Jong P.J."/>
            <person name="Jurka J."/>
            <person name="Kapitonov V.V."/>
            <person name="Kohara Y."/>
            <person name="Kuroki Y."/>
            <person name="Lindquist E."/>
            <person name="Lucas S."/>
            <person name="Osoegawa K."/>
            <person name="Pennacchio L.A."/>
            <person name="Salamov A.A."/>
            <person name="Satou Y."/>
            <person name="Sauka-Spengler T."/>
            <person name="Schmutz J."/>
            <person name="Shin-I T."/>
            <person name="Toyoda A."/>
            <person name="Bronner-Fraser M."/>
            <person name="Fujiyama A."/>
            <person name="Holland L.Z."/>
            <person name="Holland P.W.H."/>
            <person name="Satoh N."/>
            <person name="Rokhsar D.S."/>
        </authorList>
    </citation>
    <scope>NUCLEOTIDE SEQUENCE [LARGE SCALE GENOMIC DNA]</scope>
    <source>
        <strain evidence="3">S238N-H82</strain>
        <tissue evidence="3">Testes</tissue>
    </source>
</reference>
<dbReference type="InParanoid" id="C3YNM6"/>
<dbReference type="PROSITE" id="PS51019">
    <property type="entry name" value="REELIN"/>
    <property type="match status" value="1"/>
</dbReference>
<sequence length="528" mass="57029">MSSESGSVNGLLLALAVVAALLSGGEAYGSGAPLSACTSQRPGHTGTTAQTSTSPYSLTVSSSEYTPGQTLTVQITGADFQGFLIQARKVGTTTAVGFFTSLPSGTKSNNCDNAVASGDNTATHSSTAAKRDLTLTWSAPENQAGQGTIEFVATVAQQKATYWMGITSAQLSEAASGGATGATPTGSSQTVTASILARCWFLSSSCGYLRRLRTETLGTVYLEYDLLFRCTGDIQQGTPTVQAWCRYGSDFGGGLYYSYKSSSPCPSSKSKYEQAIMDIANNGGNSLRVWLHVEGQETPVFSYWGSVTQTDATDELVNELKDLLVFAKRHNVLVFLVLWNGAHHGNHFWKVRDLVWDDLKLGTYVEQALRPLALGLKDERALGGWEIINEPEGSLRVQHDSDPCYNTDFLAGSGAGWAGNSDGNYLPMYRMLRFINRQAAALKEADPNHLVTVGSWSEKGQGIRNLYTDDCLRKAGDYSYRTGVLDFYQIHTYSKSGSYGSQAPFRVIMMIMCARLSLYNSMLRLTAP</sequence>
<dbReference type="CDD" id="cd08544">
    <property type="entry name" value="Reeler"/>
    <property type="match status" value="1"/>
</dbReference>
<name>C3YNM6_BRAFL</name>
<evidence type="ECO:0000256" key="1">
    <source>
        <dbReference type="SAM" id="SignalP"/>
    </source>
</evidence>
<gene>
    <name evidence="3" type="ORF">BRAFLDRAFT_98958</name>
</gene>
<accession>C3YNM6</accession>
<organism>
    <name type="scientific">Branchiostoma floridae</name>
    <name type="common">Florida lancelet</name>
    <name type="synonym">Amphioxus</name>
    <dbReference type="NCBI Taxonomy" id="7739"/>
    <lineage>
        <taxon>Eukaryota</taxon>
        <taxon>Metazoa</taxon>
        <taxon>Chordata</taxon>
        <taxon>Cephalochordata</taxon>
        <taxon>Leptocardii</taxon>
        <taxon>Amphioxiformes</taxon>
        <taxon>Branchiostomatidae</taxon>
        <taxon>Branchiostoma</taxon>
    </lineage>
</organism>
<keyword evidence="1" id="KW-0732">Signal</keyword>
<dbReference type="eggNOG" id="KOG4293">
    <property type="taxonomic scope" value="Eukaryota"/>
</dbReference>
<feature type="signal peptide" evidence="1">
    <location>
        <begin position="1"/>
        <end position="27"/>
    </location>
</feature>